<feature type="transmembrane region" description="Helical" evidence="1">
    <location>
        <begin position="62"/>
        <end position="79"/>
    </location>
</feature>
<dbReference type="STRING" id="168384.SAMN05660368_01793"/>
<evidence type="ECO:0000313" key="3">
    <source>
        <dbReference type="Proteomes" id="UP000005561"/>
    </source>
</evidence>
<dbReference type="RefSeq" id="WP_006859984.1">
    <property type="nucleotide sequence ID" value="NZ_ACCL02000001.1"/>
</dbReference>
<dbReference type="Proteomes" id="UP000005561">
    <property type="component" value="Unassembled WGS sequence"/>
</dbReference>
<feature type="transmembrane region" description="Helical" evidence="1">
    <location>
        <begin position="163"/>
        <end position="180"/>
    </location>
</feature>
<comment type="caution">
    <text evidence="2">The sequence shown here is derived from an EMBL/GenBank/DDBJ whole genome shotgun (WGS) entry which is preliminary data.</text>
</comment>
<dbReference type="eggNOG" id="COG2364">
    <property type="taxonomic scope" value="Bacteria"/>
</dbReference>
<gene>
    <name evidence="2" type="ORF">BRYFOR_05182</name>
</gene>
<dbReference type="PANTHER" id="PTHR40078">
    <property type="entry name" value="INTEGRAL MEMBRANE PROTEIN-RELATED"/>
    <property type="match status" value="1"/>
</dbReference>
<accession>C6L992</accession>
<feature type="transmembrane region" description="Helical" evidence="1">
    <location>
        <begin position="12"/>
        <end position="32"/>
    </location>
</feature>
<name>C6L992_9FIRM</name>
<dbReference type="Pfam" id="PF19700">
    <property type="entry name" value="DUF6198"/>
    <property type="match status" value="1"/>
</dbReference>
<keyword evidence="1" id="KW-1133">Transmembrane helix</keyword>
<dbReference type="InterPro" id="IPR038750">
    <property type="entry name" value="YczE/YyaS-like"/>
</dbReference>
<proteinExistence type="predicted"/>
<keyword evidence="1" id="KW-0812">Transmembrane</keyword>
<dbReference type="PANTHER" id="PTHR40078:SF1">
    <property type="entry name" value="INTEGRAL MEMBRANE PROTEIN"/>
    <property type="match status" value="1"/>
</dbReference>
<dbReference type="OrthoDB" id="1758183at2"/>
<dbReference type="AlphaFoldDB" id="C6L992"/>
<reference evidence="2" key="1">
    <citation type="submission" date="2009-07" db="EMBL/GenBank/DDBJ databases">
        <authorList>
            <person name="Weinstock G."/>
            <person name="Sodergren E."/>
            <person name="Clifton S."/>
            <person name="Fulton L."/>
            <person name="Fulton B."/>
            <person name="Courtney L."/>
            <person name="Fronick C."/>
            <person name="Harrison M."/>
            <person name="Strong C."/>
            <person name="Farmer C."/>
            <person name="Delahaunty K."/>
            <person name="Markovic C."/>
            <person name="Hall O."/>
            <person name="Minx P."/>
            <person name="Tomlinson C."/>
            <person name="Mitreva M."/>
            <person name="Nelson J."/>
            <person name="Hou S."/>
            <person name="Wollam A."/>
            <person name="Pepin K.H."/>
            <person name="Johnson M."/>
            <person name="Bhonagiri V."/>
            <person name="Nash W.E."/>
            <person name="Warren W."/>
            <person name="Chinwalla A."/>
            <person name="Mardis E.R."/>
            <person name="Wilson R.K."/>
        </authorList>
    </citation>
    <scope>NUCLEOTIDE SEQUENCE [LARGE SCALE GENOMIC DNA]</scope>
    <source>
        <strain evidence="2">DSM 14469</strain>
    </source>
</reference>
<organism evidence="2 3">
    <name type="scientific">Marvinbryantia formatexigens DSM 14469</name>
    <dbReference type="NCBI Taxonomy" id="478749"/>
    <lineage>
        <taxon>Bacteria</taxon>
        <taxon>Bacillati</taxon>
        <taxon>Bacillota</taxon>
        <taxon>Clostridia</taxon>
        <taxon>Lachnospirales</taxon>
        <taxon>Lachnospiraceae</taxon>
        <taxon>Marvinbryantia</taxon>
    </lineage>
</organism>
<dbReference type="EMBL" id="ACCL02000001">
    <property type="protein sequence ID" value="EET62831.1"/>
    <property type="molecule type" value="Genomic_DNA"/>
</dbReference>
<protein>
    <submittedName>
        <fullName evidence="2">Uncharacterized protein</fullName>
    </submittedName>
</protein>
<keyword evidence="1" id="KW-0472">Membrane</keyword>
<evidence type="ECO:0000256" key="1">
    <source>
        <dbReference type="SAM" id="Phobius"/>
    </source>
</evidence>
<feature type="transmembrane region" description="Helical" evidence="1">
    <location>
        <begin position="116"/>
        <end position="138"/>
    </location>
</feature>
<feature type="transmembrane region" description="Helical" evidence="1">
    <location>
        <begin position="186"/>
        <end position="205"/>
    </location>
</feature>
<sequence length="221" mass="23922">MKRDYKNLLYRCLIMLVGLVIAHFGVTIYLLADLGADPFNVFVQGAFRSLQSLTDSAFLTHGRTHIAISLLIIFILLAVDRTYIKIGTILCMICGGPIIDFFTMLFSPVFAISHPVWADILAGIIACAILAFGMTIVIKSDAGTGPNDLVAVVISDKIHRSFSIVRIAVDVAFVAIGFILGGSFGIGTIICAFLVGPVAGFFLPYSEKYINVLLRCQGQKV</sequence>
<feature type="transmembrane region" description="Helical" evidence="1">
    <location>
        <begin position="86"/>
        <end position="110"/>
    </location>
</feature>
<keyword evidence="3" id="KW-1185">Reference proteome</keyword>
<evidence type="ECO:0000313" key="2">
    <source>
        <dbReference type="EMBL" id="EET62831.1"/>
    </source>
</evidence>